<dbReference type="PRINTS" id="PR00455">
    <property type="entry name" value="HTHTETR"/>
</dbReference>
<sequence>MAAILQAAGRVLAGEGARRFTAARVAEAAGVSVGSLYQYFPNKEAILFQLQADEWQQTGGLLAGILADRSRPPAERLRIAVREFVRTECEEAQLRGALDDAAPLYRDAPEARRLRLAGTKTVRAFMREALPECAEPQRLIASDVVMMAMAGVGKQLSETEGPPAAVDARARALGEMLCAYLDMLQAKSVKSAKPPSSGRGGRSKAS</sequence>
<dbReference type="InterPro" id="IPR009057">
    <property type="entry name" value="Homeodomain-like_sf"/>
</dbReference>
<dbReference type="AlphaFoldDB" id="A0A7W7Z659"/>
<dbReference type="PROSITE" id="PS50977">
    <property type="entry name" value="HTH_TETR_2"/>
    <property type="match status" value="1"/>
</dbReference>
<protein>
    <submittedName>
        <fullName evidence="4">AcrR family transcriptional regulator</fullName>
    </submittedName>
</protein>
<comment type="caution">
    <text evidence="4">The sequence shown here is derived from an EMBL/GenBank/DDBJ whole genome shotgun (WGS) entry which is preliminary data.</text>
</comment>
<dbReference type="SUPFAM" id="SSF46689">
    <property type="entry name" value="Homeodomain-like"/>
    <property type="match status" value="1"/>
</dbReference>
<dbReference type="InterPro" id="IPR040804">
    <property type="entry name" value="TetR_C_18"/>
</dbReference>
<feature type="domain" description="HTH tetR-type" evidence="3">
    <location>
        <begin position="1"/>
        <end position="58"/>
    </location>
</feature>
<reference evidence="4 5" key="1">
    <citation type="submission" date="2020-08" db="EMBL/GenBank/DDBJ databases">
        <title>Genomic Encyclopedia of Type Strains, Phase IV (KMG-IV): sequencing the most valuable type-strain genomes for metagenomic binning, comparative biology and taxonomic classification.</title>
        <authorList>
            <person name="Goeker M."/>
        </authorList>
    </citation>
    <scope>NUCLEOTIDE SEQUENCE [LARGE SCALE GENOMIC DNA]</scope>
    <source>
        <strain evidence="4 5">DSM 12706</strain>
    </source>
</reference>
<keyword evidence="1 2" id="KW-0238">DNA-binding</keyword>
<dbReference type="GO" id="GO:0003700">
    <property type="term" value="F:DNA-binding transcription factor activity"/>
    <property type="evidence" value="ECO:0007669"/>
    <property type="project" value="TreeGrafter"/>
</dbReference>
<evidence type="ECO:0000313" key="5">
    <source>
        <dbReference type="Proteomes" id="UP000542353"/>
    </source>
</evidence>
<name>A0A7W7Z659_9BRAD</name>
<dbReference type="Pfam" id="PF00440">
    <property type="entry name" value="TetR_N"/>
    <property type="match status" value="1"/>
</dbReference>
<dbReference type="EMBL" id="JACHIH010000024">
    <property type="protein sequence ID" value="MBB5048704.1"/>
    <property type="molecule type" value="Genomic_DNA"/>
</dbReference>
<evidence type="ECO:0000259" key="3">
    <source>
        <dbReference type="PROSITE" id="PS50977"/>
    </source>
</evidence>
<dbReference type="Gene3D" id="1.10.357.10">
    <property type="entry name" value="Tetracycline Repressor, domain 2"/>
    <property type="match status" value="1"/>
</dbReference>
<dbReference type="Pfam" id="PF17923">
    <property type="entry name" value="TetR_C_18"/>
    <property type="match status" value="1"/>
</dbReference>
<feature type="DNA-binding region" description="H-T-H motif" evidence="2">
    <location>
        <begin position="21"/>
        <end position="40"/>
    </location>
</feature>
<keyword evidence="5" id="KW-1185">Reference proteome</keyword>
<dbReference type="PANTHER" id="PTHR30055">
    <property type="entry name" value="HTH-TYPE TRANSCRIPTIONAL REGULATOR RUTR"/>
    <property type="match status" value="1"/>
</dbReference>
<dbReference type="Proteomes" id="UP000542353">
    <property type="component" value="Unassembled WGS sequence"/>
</dbReference>
<evidence type="ECO:0000256" key="2">
    <source>
        <dbReference type="PROSITE-ProRule" id="PRU00335"/>
    </source>
</evidence>
<evidence type="ECO:0000256" key="1">
    <source>
        <dbReference type="ARBA" id="ARBA00023125"/>
    </source>
</evidence>
<dbReference type="GO" id="GO:0000976">
    <property type="term" value="F:transcription cis-regulatory region binding"/>
    <property type="evidence" value="ECO:0007669"/>
    <property type="project" value="TreeGrafter"/>
</dbReference>
<dbReference type="InterPro" id="IPR001647">
    <property type="entry name" value="HTH_TetR"/>
</dbReference>
<dbReference type="PANTHER" id="PTHR30055:SF201">
    <property type="entry name" value="TRANSCRIPTIONAL REGULATORY PROTEIN"/>
    <property type="match status" value="1"/>
</dbReference>
<dbReference type="InterPro" id="IPR050109">
    <property type="entry name" value="HTH-type_TetR-like_transc_reg"/>
</dbReference>
<evidence type="ECO:0000313" key="4">
    <source>
        <dbReference type="EMBL" id="MBB5048704.1"/>
    </source>
</evidence>
<organism evidence="4 5">
    <name type="scientific">Rhodopseudomonas rhenobacensis</name>
    <dbReference type="NCBI Taxonomy" id="87461"/>
    <lineage>
        <taxon>Bacteria</taxon>
        <taxon>Pseudomonadati</taxon>
        <taxon>Pseudomonadota</taxon>
        <taxon>Alphaproteobacteria</taxon>
        <taxon>Hyphomicrobiales</taxon>
        <taxon>Nitrobacteraceae</taxon>
        <taxon>Rhodopseudomonas</taxon>
    </lineage>
</organism>
<accession>A0A7W7Z659</accession>
<proteinExistence type="predicted"/>
<gene>
    <name evidence="4" type="ORF">HNR60_003472</name>
</gene>